<dbReference type="Gene3D" id="3.40.50.300">
    <property type="entry name" value="P-loop containing nucleotide triphosphate hydrolases"/>
    <property type="match status" value="1"/>
</dbReference>
<dbReference type="PANTHER" id="PTHR10903:SF149">
    <property type="entry name" value="TRANSLOCASE OF CHLOROPLAST 33, CHLOROPLASTIC"/>
    <property type="match status" value="1"/>
</dbReference>
<name>A0ABR2Z2Z2_9CHLO</name>
<organism evidence="5 6">
    <name type="scientific">Coccomyxa subellipsoidea</name>
    <dbReference type="NCBI Taxonomy" id="248742"/>
    <lineage>
        <taxon>Eukaryota</taxon>
        <taxon>Viridiplantae</taxon>
        <taxon>Chlorophyta</taxon>
        <taxon>core chlorophytes</taxon>
        <taxon>Trebouxiophyceae</taxon>
        <taxon>Trebouxiophyceae incertae sedis</taxon>
        <taxon>Coccomyxaceae</taxon>
        <taxon>Coccomyxa</taxon>
    </lineage>
</organism>
<evidence type="ECO:0000256" key="2">
    <source>
        <dbReference type="ARBA" id="ARBA00023134"/>
    </source>
</evidence>
<evidence type="ECO:0000256" key="1">
    <source>
        <dbReference type="ARBA" id="ARBA00022741"/>
    </source>
</evidence>
<feature type="domain" description="AIG1-type G" evidence="4">
    <location>
        <begin position="112"/>
        <end position="332"/>
    </location>
</feature>
<comment type="caution">
    <text evidence="5">The sequence shown here is derived from an EMBL/GenBank/DDBJ whole genome shotgun (WGS) entry which is preliminary data.</text>
</comment>
<sequence>MTIQEEEYVEEEEYDEEDDEDDYDVEEQEDGDVEEEDMEEMDQLEVLQNAGFIRGLEPLLAGRGGPGGPSGAARRPAPQQDVAREWTGLRQLPGTTQTTFLELLGKLRDEKKTRLTILLIGASGVGKSSTTNSILAERVANVAALQSDTAKAQCFSRVAAGFTLSIIDTPGVLEGDAINGAALSGIVYEVKGRSVDAVLFLNRLDEFRVDASDIQVIEGITRSLGENIWDNTFVGLTHGRLSSLPDDLTYDEYVERRAGALRDAIRKHGGAKTAELPVVLIENSSRAPTSPEGEKLLGNKRPWLPDLMRKVTQKSLEWAPYRYDAAVVRRNDPNKKRRWLIPLVLLAQIAFKVLVLDRVLEEDGITGDAYGPYDPEFVQEERERITREKERERARKRRDADKQKQQSAAQKQGFAPAAPVYDDDDDDDFEDDEEED</sequence>
<protein>
    <recommendedName>
        <fullName evidence="4">AIG1-type G domain-containing protein</fullName>
    </recommendedName>
</protein>
<dbReference type="InterPro" id="IPR027417">
    <property type="entry name" value="P-loop_NTPase"/>
</dbReference>
<reference evidence="5 6" key="1">
    <citation type="journal article" date="2024" name="Nat. Commun.">
        <title>Phylogenomics reveals the evolutionary origins of lichenization in chlorophyte algae.</title>
        <authorList>
            <person name="Puginier C."/>
            <person name="Libourel C."/>
            <person name="Otte J."/>
            <person name="Skaloud P."/>
            <person name="Haon M."/>
            <person name="Grisel S."/>
            <person name="Petersen M."/>
            <person name="Berrin J.G."/>
            <person name="Delaux P.M."/>
            <person name="Dal Grande F."/>
            <person name="Keller J."/>
        </authorList>
    </citation>
    <scope>NUCLEOTIDE SEQUENCE [LARGE SCALE GENOMIC DNA]</scope>
    <source>
        <strain evidence="5 6">SAG 216-7</strain>
    </source>
</reference>
<dbReference type="SUPFAM" id="SSF52540">
    <property type="entry name" value="P-loop containing nucleoside triphosphate hydrolases"/>
    <property type="match status" value="1"/>
</dbReference>
<accession>A0ABR2Z2Z2</accession>
<proteinExistence type="predicted"/>
<evidence type="ECO:0000259" key="4">
    <source>
        <dbReference type="PROSITE" id="PS51720"/>
    </source>
</evidence>
<dbReference type="InterPro" id="IPR006703">
    <property type="entry name" value="G_AIG1"/>
</dbReference>
<dbReference type="InterPro" id="IPR045058">
    <property type="entry name" value="GIMA/IAN/Toc"/>
</dbReference>
<keyword evidence="1" id="KW-0547">Nucleotide-binding</keyword>
<gene>
    <name evidence="5" type="ORF">WJX75_009711</name>
</gene>
<feature type="compositionally biased region" description="Acidic residues" evidence="3">
    <location>
        <begin position="421"/>
        <end position="436"/>
    </location>
</feature>
<dbReference type="PROSITE" id="PS51720">
    <property type="entry name" value="G_AIG1"/>
    <property type="match status" value="1"/>
</dbReference>
<dbReference type="Pfam" id="PF04548">
    <property type="entry name" value="AIG1"/>
    <property type="match status" value="1"/>
</dbReference>
<dbReference type="PANTHER" id="PTHR10903">
    <property type="entry name" value="GTPASE, IMAP FAMILY MEMBER-RELATED"/>
    <property type="match status" value="1"/>
</dbReference>
<dbReference type="EMBL" id="JALJOT010000002">
    <property type="protein sequence ID" value="KAK9917929.1"/>
    <property type="molecule type" value="Genomic_DNA"/>
</dbReference>
<evidence type="ECO:0000313" key="5">
    <source>
        <dbReference type="EMBL" id="KAK9917929.1"/>
    </source>
</evidence>
<feature type="region of interest" description="Disordered" evidence="3">
    <location>
        <begin position="370"/>
        <end position="436"/>
    </location>
</feature>
<feature type="region of interest" description="Disordered" evidence="3">
    <location>
        <begin position="1"/>
        <end position="40"/>
    </location>
</feature>
<evidence type="ECO:0000313" key="6">
    <source>
        <dbReference type="Proteomes" id="UP001491310"/>
    </source>
</evidence>
<keyword evidence="6" id="KW-1185">Reference proteome</keyword>
<evidence type="ECO:0000256" key="3">
    <source>
        <dbReference type="SAM" id="MobiDB-lite"/>
    </source>
</evidence>
<dbReference type="Proteomes" id="UP001491310">
    <property type="component" value="Unassembled WGS sequence"/>
</dbReference>
<feature type="compositionally biased region" description="Basic and acidic residues" evidence="3">
    <location>
        <begin position="379"/>
        <end position="404"/>
    </location>
</feature>
<feature type="region of interest" description="Disordered" evidence="3">
    <location>
        <begin position="58"/>
        <end position="80"/>
    </location>
</feature>
<keyword evidence="2" id="KW-0342">GTP-binding</keyword>